<evidence type="ECO:0000313" key="2">
    <source>
        <dbReference type="Proteomes" id="UP001279734"/>
    </source>
</evidence>
<reference evidence="1" key="1">
    <citation type="submission" date="2023-05" db="EMBL/GenBank/DDBJ databases">
        <title>Nepenthes gracilis genome sequencing.</title>
        <authorList>
            <person name="Fukushima K."/>
        </authorList>
    </citation>
    <scope>NUCLEOTIDE SEQUENCE</scope>
    <source>
        <strain evidence="1">SING2019-196</strain>
    </source>
</reference>
<keyword evidence="2" id="KW-1185">Reference proteome</keyword>
<organism evidence="1 2">
    <name type="scientific">Nepenthes gracilis</name>
    <name type="common">Slender pitcher plant</name>
    <dbReference type="NCBI Taxonomy" id="150966"/>
    <lineage>
        <taxon>Eukaryota</taxon>
        <taxon>Viridiplantae</taxon>
        <taxon>Streptophyta</taxon>
        <taxon>Embryophyta</taxon>
        <taxon>Tracheophyta</taxon>
        <taxon>Spermatophyta</taxon>
        <taxon>Magnoliopsida</taxon>
        <taxon>eudicotyledons</taxon>
        <taxon>Gunneridae</taxon>
        <taxon>Pentapetalae</taxon>
        <taxon>Caryophyllales</taxon>
        <taxon>Nepenthaceae</taxon>
        <taxon>Nepenthes</taxon>
    </lineage>
</organism>
<dbReference type="EMBL" id="BSYO01000011">
    <property type="protein sequence ID" value="GMH11534.1"/>
    <property type="molecule type" value="Genomic_DNA"/>
</dbReference>
<evidence type="ECO:0000313" key="1">
    <source>
        <dbReference type="EMBL" id="GMH11534.1"/>
    </source>
</evidence>
<comment type="caution">
    <text evidence="1">The sequence shown here is derived from an EMBL/GenBank/DDBJ whole genome shotgun (WGS) entry which is preliminary data.</text>
</comment>
<dbReference type="AlphaFoldDB" id="A0AAD3XP23"/>
<name>A0AAD3XP23_NEPGR</name>
<accession>A0AAD3XP23</accession>
<protein>
    <submittedName>
        <fullName evidence="1">Uncharacterized protein</fullName>
    </submittedName>
</protein>
<proteinExistence type="predicted"/>
<sequence>MIHITGCCCQHLVRCPLVRNGNGCLASHSFASTLAESIWKLILNHYLMRFLMARVTLISTSCTAAVAGVKLHPHQSIPNPDNLDQGSGL</sequence>
<dbReference type="Proteomes" id="UP001279734">
    <property type="component" value="Unassembled WGS sequence"/>
</dbReference>
<gene>
    <name evidence="1" type="ORF">Nepgr_013375</name>
</gene>